<protein>
    <submittedName>
        <fullName evidence="2">NADH dehydrogenase subunit 6</fullName>
    </submittedName>
</protein>
<dbReference type="EMBL" id="JN592039">
    <property type="protein sequence ID" value="AEO93248.1"/>
    <property type="molecule type" value="Genomic_DNA"/>
</dbReference>
<accession>H6U4R2</accession>
<name>H6U4R2_PSEMH</name>
<feature type="transmembrane region" description="Helical" evidence="1">
    <location>
        <begin position="120"/>
        <end position="143"/>
    </location>
</feature>
<evidence type="ECO:0000256" key="1">
    <source>
        <dbReference type="SAM" id="Phobius"/>
    </source>
</evidence>
<keyword evidence="1" id="KW-1133">Transmembrane helix</keyword>
<sequence>MITLLLFAIFVNLLIFCLINNPIFCSLLLMLNSIFAASITYGWFGVPWSSLLMCMVYLGGVYIIILFVSAHVQNDQVIFINGVAVVSMFLLSFFVGNLFFSDSFDADHFSHSGLFVSNDGICLFIFGCLILLISFYSLSIILCDNIFHLR</sequence>
<organism evidence="2">
    <name type="scientific">Pseudochauhanea macrorchis</name>
    <name type="common">Flatworm</name>
    <dbReference type="NCBI Taxonomy" id="1086615"/>
    <lineage>
        <taxon>Eukaryota</taxon>
        <taxon>Metazoa</taxon>
        <taxon>Spiralia</taxon>
        <taxon>Lophotrochozoa</taxon>
        <taxon>Platyhelminthes</taxon>
        <taxon>Monogenea</taxon>
        <taxon>Polyopisthocotylea</taxon>
        <taxon>Mazocraeidea</taxon>
        <taxon>Chauhaneidae</taxon>
        <taxon>Pseudochauhanea</taxon>
    </lineage>
</organism>
<keyword evidence="1" id="KW-0812">Transmembrane</keyword>
<gene>
    <name evidence="2" type="primary">nad6</name>
</gene>
<geneLocation type="mitochondrion" evidence="2"/>
<feature type="transmembrane region" description="Helical" evidence="1">
    <location>
        <begin position="46"/>
        <end position="70"/>
    </location>
</feature>
<evidence type="ECO:0000313" key="2">
    <source>
        <dbReference type="EMBL" id="AEO93248.1"/>
    </source>
</evidence>
<keyword evidence="1" id="KW-0472">Membrane</keyword>
<keyword evidence="2" id="KW-0496">Mitochondrion</keyword>
<dbReference type="AlphaFoldDB" id="H6U4R2"/>
<feature type="transmembrane region" description="Helical" evidence="1">
    <location>
        <begin position="77"/>
        <end position="100"/>
    </location>
</feature>
<reference evidence="2" key="1">
    <citation type="journal article" date="2012" name="Mol. Biol. Rep.">
        <title>The complete mitochondrial genome of Pseudochauhanea macrorchis (Monogenea: Chauhaneidae) revealed a highly repetitive region and a gene rearrangement hot spot in Polyopisthocotylea.</title>
        <authorList>
            <person name="Zhang J."/>
            <person name="Wu X."/>
            <person name="Xie M."/>
            <person name="Li A."/>
        </authorList>
    </citation>
    <scope>NUCLEOTIDE SEQUENCE</scope>
</reference>
<proteinExistence type="predicted"/>